<feature type="compositionally biased region" description="Basic and acidic residues" evidence="4">
    <location>
        <begin position="8"/>
        <end position="20"/>
    </location>
</feature>
<name>A0A7S2WA40_9STRA</name>
<evidence type="ECO:0000256" key="2">
    <source>
        <dbReference type="ARBA" id="ARBA00019180"/>
    </source>
</evidence>
<accession>A0A7S2WA40</accession>
<reference evidence="5" key="1">
    <citation type="submission" date="2021-01" db="EMBL/GenBank/DDBJ databases">
        <authorList>
            <person name="Corre E."/>
            <person name="Pelletier E."/>
            <person name="Niang G."/>
            <person name="Scheremetjew M."/>
            <person name="Finn R."/>
            <person name="Kale V."/>
            <person name="Holt S."/>
            <person name="Cochrane G."/>
            <person name="Meng A."/>
            <person name="Brown T."/>
            <person name="Cohen L."/>
        </authorList>
    </citation>
    <scope>NUCLEOTIDE SEQUENCE</scope>
    <source>
        <strain evidence="5">NY070348D</strain>
    </source>
</reference>
<comment type="similarity">
    <text evidence="1">Belongs to the PSMG1 family.</text>
</comment>
<evidence type="ECO:0000256" key="1">
    <source>
        <dbReference type="ARBA" id="ARBA00005261"/>
    </source>
</evidence>
<keyword evidence="3" id="KW-0143">Chaperone</keyword>
<dbReference type="GO" id="GO:0080129">
    <property type="term" value="P:proteasome core complex assembly"/>
    <property type="evidence" value="ECO:0007669"/>
    <property type="project" value="TreeGrafter"/>
</dbReference>
<dbReference type="EMBL" id="HBHK01007802">
    <property type="protein sequence ID" value="CAD9674714.1"/>
    <property type="molecule type" value="Transcribed_RNA"/>
</dbReference>
<gene>
    <name evidence="5" type="ORF">QSP1433_LOCUS4801</name>
</gene>
<dbReference type="PANTHER" id="PTHR15069:SF1">
    <property type="entry name" value="PROTEASOME ASSEMBLY CHAPERONE 1"/>
    <property type="match status" value="1"/>
</dbReference>
<dbReference type="InterPro" id="IPR016565">
    <property type="entry name" value="Proteasome_assmbl_chp_1"/>
</dbReference>
<dbReference type="PANTHER" id="PTHR15069">
    <property type="entry name" value="PROTEASOME ASSEMBLY CHAPERONE 1"/>
    <property type="match status" value="1"/>
</dbReference>
<evidence type="ECO:0000313" key="5">
    <source>
        <dbReference type="EMBL" id="CAD9674714.1"/>
    </source>
</evidence>
<feature type="region of interest" description="Disordered" evidence="4">
    <location>
        <begin position="1"/>
        <end position="23"/>
    </location>
</feature>
<proteinExistence type="inferred from homology"/>
<organism evidence="5">
    <name type="scientific">Mucochytrium quahogii</name>
    <dbReference type="NCBI Taxonomy" id="96639"/>
    <lineage>
        <taxon>Eukaryota</taxon>
        <taxon>Sar</taxon>
        <taxon>Stramenopiles</taxon>
        <taxon>Bigyra</taxon>
        <taxon>Labyrinthulomycetes</taxon>
        <taxon>Thraustochytrida</taxon>
        <taxon>Thraustochytriidae</taxon>
        <taxon>Mucochytrium</taxon>
    </lineage>
</organism>
<evidence type="ECO:0000256" key="4">
    <source>
        <dbReference type="SAM" id="MobiDB-lite"/>
    </source>
</evidence>
<sequence length="271" mass="29453">MSAFVEQVTERDPPRSRNTLEEDEEDVLAAELEEFRLGGCDPVVQLEEELGEIDTLIVAVGSELGLFVDACFPNKRNIGKVCGQVVEVEVGCIKGEGNDGCTVIVGCADVIPIPESEIVAWGEAIVGKLGSSLPKSVVVFDTIVSSYFVSDHFDRCEPPLVRGLSVNKDSLVICKQIGILPLESGNVVTGLSSAILSECVLSGVKTAVGLISLREPRMERDTVLALIDPFQKFVGLQNQYLQENLDNVATIRKKCSKIEEHRSNDRSSIYI</sequence>
<dbReference type="GO" id="GO:0005783">
    <property type="term" value="C:endoplasmic reticulum"/>
    <property type="evidence" value="ECO:0007669"/>
    <property type="project" value="InterPro"/>
</dbReference>
<dbReference type="GO" id="GO:0070628">
    <property type="term" value="F:proteasome binding"/>
    <property type="evidence" value="ECO:0007669"/>
    <property type="project" value="TreeGrafter"/>
</dbReference>
<dbReference type="AlphaFoldDB" id="A0A7S2WA40"/>
<protein>
    <recommendedName>
        <fullName evidence="2">Proteasome assembly chaperone 1</fullName>
    </recommendedName>
</protein>
<evidence type="ECO:0000256" key="3">
    <source>
        <dbReference type="ARBA" id="ARBA00023186"/>
    </source>
</evidence>